<dbReference type="EMBL" id="BMAV01008261">
    <property type="protein sequence ID" value="GFY51701.1"/>
    <property type="molecule type" value="Genomic_DNA"/>
</dbReference>
<sequence length="120" mass="13364">MTRATLIKKWPLSISFRRCGCECPGGPAIIRGTISFETLAELKNFRILASASQRNWFVRGCKTQGVPRVRGHRNLKSMCCVNSRNNRRRVRTVSATANVSHMTLWRVLGTASVGRSGCTP</sequence>
<accession>A0A8X6XH72</accession>
<comment type="caution">
    <text evidence="1">The sequence shown here is derived from an EMBL/GenBank/DDBJ whole genome shotgun (WGS) entry which is preliminary data.</text>
</comment>
<organism evidence="1 2">
    <name type="scientific">Trichonephila inaurata madagascariensis</name>
    <dbReference type="NCBI Taxonomy" id="2747483"/>
    <lineage>
        <taxon>Eukaryota</taxon>
        <taxon>Metazoa</taxon>
        <taxon>Ecdysozoa</taxon>
        <taxon>Arthropoda</taxon>
        <taxon>Chelicerata</taxon>
        <taxon>Arachnida</taxon>
        <taxon>Araneae</taxon>
        <taxon>Araneomorphae</taxon>
        <taxon>Entelegynae</taxon>
        <taxon>Araneoidea</taxon>
        <taxon>Nephilidae</taxon>
        <taxon>Trichonephila</taxon>
        <taxon>Trichonephila inaurata</taxon>
    </lineage>
</organism>
<gene>
    <name evidence="1" type="ORF">TNIN_73171</name>
</gene>
<evidence type="ECO:0000313" key="1">
    <source>
        <dbReference type="EMBL" id="GFY51701.1"/>
    </source>
</evidence>
<reference evidence="1" key="1">
    <citation type="submission" date="2020-08" db="EMBL/GenBank/DDBJ databases">
        <title>Multicomponent nature underlies the extraordinary mechanical properties of spider dragline silk.</title>
        <authorList>
            <person name="Kono N."/>
            <person name="Nakamura H."/>
            <person name="Mori M."/>
            <person name="Yoshida Y."/>
            <person name="Ohtoshi R."/>
            <person name="Malay A.D."/>
            <person name="Moran D.A.P."/>
            <person name="Tomita M."/>
            <person name="Numata K."/>
            <person name="Arakawa K."/>
        </authorList>
    </citation>
    <scope>NUCLEOTIDE SEQUENCE</scope>
</reference>
<protein>
    <submittedName>
        <fullName evidence="1">Uncharacterized protein</fullName>
    </submittedName>
</protein>
<dbReference type="OrthoDB" id="10508577at2759"/>
<dbReference type="AlphaFoldDB" id="A0A8X6XH72"/>
<name>A0A8X6XH72_9ARAC</name>
<evidence type="ECO:0000313" key="2">
    <source>
        <dbReference type="Proteomes" id="UP000886998"/>
    </source>
</evidence>
<dbReference type="Proteomes" id="UP000886998">
    <property type="component" value="Unassembled WGS sequence"/>
</dbReference>
<keyword evidence="2" id="KW-1185">Reference proteome</keyword>
<proteinExistence type="predicted"/>